<dbReference type="RefSeq" id="XP_763721.1">
    <property type="nucleotide sequence ID" value="XM_758628.1"/>
</dbReference>
<dbReference type="GeneID" id="3501346"/>
<evidence type="ECO:0000313" key="2">
    <source>
        <dbReference type="Proteomes" id="UP000001949"/>
    </source>
</evidence>
<organism evidence="1 2">
    <name type="scientific">Theileria parva</name>
    <name type="common">East coast fever infection agent</name>
    <dbReference type="NCBI Taxonomy" id="5875"/>
    <lineage>
        <taxon>Eukaryota</taxon>
        <taxon>Sar</taxon>
        <taxon>Alveolata</taxon>
        <taxon>Apicomplexa</taxon>
        <taxon>Aconoidasida</taxon>
        <taxon>Piroplasmida</taxon>
        <taxon>Theileriidae</taxon>
        <taxon>Theileria</taxon>
    </lineage>
</organism>
<dbReference type="OMA" id="LNINCYN"/>
<reference evidence="1 2" key="1">
    <citation type="journal article" date="2005" name="Science">
        <title>Genome sequence of Theileria parva, a bovine pathogen that transforms lymphocytes.</title>
        <authorList>
            <person name="Gardner M.J."/>
            <person name="Bishop R."/>
            <person name="Shah T."/>
            <person name="de Villiers E.P."/>
            <person name="Carlton J.M."/>
            <person name="Hall N."/>
            <person name="Ren Q."/>
            <person name="Paulsen I.T."/>
            <person name="Pain A."/>
            <person name="Berriman M."/>
            <person name="Wilson R.J.M."/>
            <person name="Sato S."/>
            <person name="Ralph S.A."/>
            <person name="Mann D.J."/>
            <person name="Xiong Z."/>
            <person name="Shallom S.J."/>
            <person name="Weidman J."/>
            <person name="Jiang L."/>
            <person name="Lynn J."/>
            <person name="Weaver B."/>
            <person name="Shoaibi A."/>
            <person name="Domingo A.R."/>
            <person name="Wasawo D."/>
            <person name="Crabtree J."/>
            <person name="Wortman J.R."/>
            <person name="Haas B."/>
            <person name="Angiuoli S.V."/>
            <person name="Creasy T.H."/>
            <person name="Lu C."/>
            <person name="Suh B."/>
            <person name="Silva J.C."/>
            <person name="Utterback T.R."/>
            <person name="Feldblyum T.V."/>
            <person name="Pertea M."/>
            <person name="Allen J."/>
            <person name="Nierman W.C."/>
            <person name="Taracha E.L.N."/>
            <person name="Salzberg S.L."/>
            <person name="White O.R."/>
            <person name="Fitzhugh H.A."/>
            <person name="Morzaria S."/>
            <person name="Venter J.C."/>
            <person name="Fraser C.M."/>
            <person name="Nene V."/>
        </authorList>
    </citation>
    <scope>NUCLEOTIDE SEQUENCE [LARGE SCALE GENOMIC DNA]</scope>
    <source>
        <strain evidence="1 2">Muguga</strain>
    </source>
</reference>
<protein>
    <submittedName>
        <fullName evidence="1">Uncharacterized protein</fullName>
    </submittedName>
</protein>
<evidence type="ECO:0000313" key="1">
    <source>
        <dbReference type="EMBL" id="EAN31438.1"/>
    </source>
</evidence>
<dbReference type="EMBL" id="AAGK01000004">
    <property type="protein sequence ID" value="EAN31438.1"/>
    <property type="molecule type" value="Genomic_DNA"/>
</dbReference>
<name>Q4N3A1_THEPA</name>
<proteinExistence type="predicted"/>
<dbReference type="KEGG" id="tpv:TP04_0086"/>
<comment type="caution">
    <text evidence="1">The sequence shown here is derived from an EMBL/GenBank/DDBJ whole genome shotgun (WGS) entry which is preliminary data.</text>
</comment>
<dbReference type="AlphaFoldDB" id="Q4N3A1"/>
<gene>
    <name evidence="1" type="ordered locus">TP04_0086</name>
</gene>
<keyword evidence="2" id="KW-1185">Reference proteome</keyword>
<dbReference type="eggNOG" id="ENOG502QY7C">
    <property type="taxonomic scope" value="Eukaryota"/>
</dbReference>
<dbReference type="InParanoid" id="Q4N3A1"/>
<dbReference type="Proteomes" id="UP000001949">
    <property type="component" value="Unassembled WGS sequence"/>
</dbReference>
<dbReference type="VEuPathDB" id="PiroplasmaDB:TpMuguga_04g00086"/>
<sequence length="216" mass="25752">MATEVQYKADLINGKPVLYCRYDFEHAWEDVTHTRHQLDHLELYDLNLNLTGVSQCSTELCDTTFKISIDFKCYHVKLGDKLLWSYYEFPQCGLPKKLLFNLKLNTMALQFEETIEKLNLDGYEFNDWVEPGRPLQPIITRKKIINGHIKVDLFSPWNPCVQVNFDETHFWRHKQGNPLPISLIHELEDYYLLVFPDAFLEFDFYPHRKPLQIFEF</sequence>
<accession>Q4N3A1</accession>